<evidence type="ECO:0000256" key="4">
    <source>
        <dbReference type="ARBA" id="ARBA00013115"/>
    </source>
</evidence>
<gene>
    <name evidence="9" type="ORF">HNR50_001611</name>
</gene>
<keyword evidence="6" id="KW-0645">Protease</keyword>
<dbReference type="InterPro" id="IPR011811">
    <property type="entry name" value="Peptidase_S51_cyanophycinase"/>
</dbReference>
<dbReference type="InterPro" id="IPR029062">
    <property type="entry name" value="Class_I_gatase-like"/>
</dbReference>
<comment type="function">
    <text evidence="2">Exopeptidase that catalyzes the hydrolytic cleavage of multi-L-arginyl-poly-L-aspartic acid (cyanophycin; a water-insoluble reserve polymer) into aspartate-arginine dipeptides.</text>
</comment>
<dbReference type="AlphaFoldDB" id="A0A841R7W4"/>
<dbReference type="RefSeq" id="WP_184745648.1">
    <property type="nucleotide sequence ID" value="NZ_JACHGJ010000002.1"/>
</dbReference>
<comment type="similarity">
    <text evidence="3">Belongs to the peptidase S51 family.</text>
</comment>
<keyword evidence="9" id="KW-0121">Carboxypeptidase</keyword>
<dbReference type="GO" id="GO:0008236">
    <property type="term" value="F:serine-type peptidase activity"/>
    <property type="evidence" value="ECO:0007669"/>
    <property type="project" value="UniProtKB-KW"/>
</dbReference>
<evidence type="ECO:0000313" key="10">
    <source>
        <dbReference type="Proteomes" id="UP000587760"/>
    </source>
</evidence>
<dbReference type="EC" id="3.4.15.6" evidence="4"/>
<dbReference type="PANTHER" id="PTHR36175">
    <property type="entry name" value="CYANOPHYCINASE"/>
    <property type="match status" value="1"/>
</dbReference>
<evidence type="ECO:0000256" key="6">
    <source>
        <dbReference type="ARBA" id="ARBA00022670"/>
    </source>
</evidence>
<dbReference type="Gene3D" id="3.40.50.880">
    <property type="match status" value="1"/>
</dbReference>
<comment type="caution">
    <text evidence="9">The sequence shown here is derived from an EMBL/GenBank/DDBJ whole genome shotgun (WGS) entry which is preliminary data.</text>
</comment>
<keyword evidence="8" id="KW-0720">Serine protease</keyword>
<sequence length="384" mass="41442">MGPLLIVGGADRIDQTDIYRAFLDNCTGGTEPSVAIIATATSDPEDAFDKIRTKLLSAGPCRAALLEISNQREEWKGGAFKREVLDLIESADGFWFTGGDQNMTIAALLEKDGSDTPALKAIREKNLRGAVIGGTSAGAAVMSDPMICGGETSSSLFSLFGSGKWDSDVALGKGLGFLKDILVDQHFDMRSRMGRLIAALNRTSFKYGLGISENTALLVKDGVFRVYGASSVFSVDMRDFSMDGRRARGIGISFFEKGDVFSADRGILDLRDKSPVGDRTVLSSLKPLSTGVFSPYADLRNFLARQLMDNDESMLESDAGRSSKYVTSYVFDPSLFPGESVFPALELRFHKTNGRTEAYADSRGGFAVVDVELEILSGNISFSP</sequence>
<proteinExistence type="inferred from homology"/>
<dbReference type="Proteomes" id="UP000587760">
    <property type="component" value="Unassembled WGS sequence"/>
</dbReference>
<organism evidence="9 10">
    <name type="scientific">Spirochaeta isovalerica</name>
    <dbReference type="NCBI Taxonomy" id="150"/>
    <lineage>
        <taxon>Bacteria</taxon>
        <taxon>Pseudomonadati</taxon>
        <taxon>Spirochaetota</taxon>
        <taxon>Spirochaetia</taxon>
        <taxon>Spirochaetales</taxon>
        <taxon>Spirochaetaceae</taxon>
        <taxon>Spirochaeta</taxon>
    </lineage>
</organism>
<dbReference type="GO" id="GO:0004180">
    <property type="term" value="F:carboxypeptidase activity"/>
    <property type="evidence" value="ECO:0007669"/>
    <property type="project" value="UniProtKB-KW"/>
</dbReference>
<keyword evidence="7 9" id="KW-0378">Hydrolase</keyword>
<protein>
    <recommendedName>
        <fullName evidence="5">Cyanophycinase</fullName>
        <ecNumber evidence="4">3.4.15.6</ecNumber>
    </recommendedName>
</protein>
<dbReference type="SUPFAM" id="SSF52317">
    <property type="entry name" value="Class I glutamine amidotransferase-like"/>
    <property type="match status" value="1"/>
</dbReference>
<dbReference type="Pfam" id="PF03575">
    <property type="entry name" value="Peptidase_S51"/>
    <property type="match status" value="1"/>
</dbReference>
<accession>A0A841R7W4</accession>
<evidence type="ECO:0000256" key="3">
    <source>
        <dbReference type="ARBA" id="ARBA00006534"/>
    </source>
</evidence>
<dbReference type="CDD" id="cd03145">
    <property type="entry name" value="GAT1_cyanophycinase"/>
    <property type="match status" value="1"/>
</dbReference>
<dbReference type="GO" id="GO:0008241">
    <property type="term" value="F:peptidyl-dipeptidase activity"/>
    <property type="evidence" value="ECO:0007669"/>
    <property type="project" value="UniProtKB-EC"/>
</dbReference>
<evidence type="ECO:0000256" key="5">
    <source>
        <dbReference type="ARBA" id="ARBA00015719"/>
    </source>
</evidence>
<evidence type="ECO:0000256" key="1">
    <source>
        <dbReference type="ARBA" id="ARBA00001092"/>
    </source>
</evidence>
<evidence type="ECO:0000256" key="8">
    <source>
        <dbReference type="ARBA" id="ARBA00022825"/>
    </source>
</evidence>
<dbReference type="EMBL" id="JACHGJ010000002">
    <property type="protein sequence ID" value="MBB6479953.1"/>
    <property type="molecule type" value="Genomic_DNA"/>
</dbReference>
<dbReference type="InterPro" id="IPR005320">
    <property type="entry name" value="Peptidase_S51"/>
</dbReference>
<evidence type="ECO:0000256" key="7">
    <source>
        <dbReference type="ARBA" id="ARBA00022801"/>
    </source>
</evidence>
<reference evidence="9 10" key="1">
    <citation type="submission" date="2020-08" db="EMBL/GenBank/DDBJ databases">
        <title>Genomic Encyclopedia of Type Strains, Phase IV (KMG-IV): sequencing the most valuable type-strain genomes for metagenomic binning, comparative biology and taxonomic classification.</title>
        <authorList>
            <person name="Goeker M."/>
        </authorList>
    </citation>
    <scope>NUCLEOTIDE SEQUENCE [LARGE SCALE GENOMIC DNA]</scope>
    <source>
        <strain evidence="9 10">DSM 2461</strain>
    </source>
</reference>
<evidence type="ECO:0000256" key="2">
    <source>
        <dbReference type="ARBA" id="ARBA00002039"/>
    </source>
</evidence>
<dbReference type="GO" id="GO:0006508">
    <property type="term" value="P:proteolysis"/>
    <property type="evidence" value="ECO:0007669"/>
    <property type="project" value="UniProtKB-KW"/>
</dbReference>
<dbReference type="NCBIfam" id="TIGR02069">
    <property type="entry name" value="cyanophycinase"/>
    <property type="match status" value="1"/>
</dbReference>
<comment type="catalytic activity">
    <reaction evidence="1">
        <text>[L-4-(L-arginin-2-N-yl)aspartate](n) + H2O = [L-4-(L-arginin-2-N-yl)aspartate](n-1) + L-4-(L-arginin-2-N-yl)aspartate</text>
        <dbReference type="Rhea" id="RHEA:12845"/>
        <dbReference type="Rhea" id="RHEA-COMP:13728"/>
        <dbReference type="Rhea" id="RHEA-COMP:13734"/>
        <dbReference type="ChEBI" id="CHEBI:15377"/>
        <dbReference type="ChEBI" id="CHEBI:137986"/>
        <dbReference type="ChEBI" id="CHEBI:137991"/>
        <dbReference type="EC" id="3.4.15.6"/>
    </reaction>
</comment>
<dbReference type="PANTHER" id="PTHR36175:SF1">
    <property type="entry name" value="CYANOPHYCINASE"/>
    <property type="match status" value="1"/>
</dbReference>
<name>A0A841R7W4_9SPIO</name>
<keyword evidence="10" id="KW-1185">Reference proteome</keyword>
<evidence type="ECO:0000313" key="9">
    <source>
        <dbReference type="EMBL" id="MBB6479953.1"/>
    </source>
</evidence>